<dbReference type="GO" id="GO:0019706">
    <property type="term" value="F:protein-cysteine S-palmitoyltransferase activity"/>
    <property type="evidence" value="ECO:0007669"/>
    <property type="project" value="UniProtKB-EC"/>
</dbReference>
<evidence type="ECO:0000256" key="2">
    <source>
        <dbReference type="ARBA" id="ARBA00022679"/>
    </source>
</evidence>
<reference evidence="9" key="3">
    <citation type="submission" date="2025-09" db="UniProtKB">
        <authorList>
            <consortium name="Ensembl"/>
        </authorList>
    </citation>
    <scope>IDENTIFICATION</scope>
</reference>
<keyword evidence="6 7" id="KW-0012">Acyltransferase</keyword>
<evidence type="ECO:0000313" key="10">
    <source>
        <dbReference type="Proteomes" id="UP000694620"/>
    </source>
</evidence>
<keyword evidence="2 7" id="KW-0808">Transferase</keyword>
<evidence type="ECO:0000256" key="1">
    <source>
        <dbReference type="ARBA" id="ARBA00004141"/>
    </source>
</evidence>
<feature type="transmembrane region" description="Helical" evidence="7">
    <location>
        <begin position="128"/>
        <end position="150"/>
    </location>
</feature>
<evidence type="ECO:0000256" key="7">
    <source>
        <dbReference type="RuleBase" id="RU079119"/>
    </source>
</evidence>
<evidence type="ECO:0000256" key="3">
    <source>
        <dbReference type="ARBA" id="ARBA00022692"/>
    </source>
</evidence>
<feature type="transmembrane region" description="Helical" evidence="7">
    <location>
        <begin position="45"/>
        <end position="63"/>
    </location>
</feature>
<dbReference type="Ensembl" id="ENSECRT00000030017.1">
    <property type="protein sequence ID" value="ENSECRP00000029396.1"/>
    <property type="gene ID" value="ENSECRG00000019926.1"/>
</dbReference>
<comment type="subcellular location">
    <subcellularLocation>
        <location evidence="1">Membrane</location>
        <topology evidence="1">Multi-pass membrane protein</topology>
    </subcellularLocation>
</comment>
<dbReference type="PANTHER" id="PTHR12246">
    <property type="entry name" value="PALMITOYLTRANSFERASE ZDHHC16"/>
    <property type="match status" value="1"/>
</dbReference>
<evidence type="ECO:0000256" key="6">
    <source>
        <dbReference type="ARBA" id="ARBA00023315"/>
    </source>
</evidence>
<keyword evidence="3 7" id="KW-0812">Transmembrane</keyword>
<dbReference type="GeneTree" id="ENSGT00730000111268"/>
<evidence type="ECO:0000313" key="9">
    <source>
        <dbReference type="Ensembl" id="ENSECRP00000029396.1"/>
    </source>
</evidence>
<keyword evidence="4 7" id="KW-1133">Transmembrane helix</keyword>
<dbReference type="AlphaFoldDB" id="A0A8C4TE79"/>
<dbReference type="PROSITE" id="PS50216">
    <property type="entry name" value="DHHC"/>
    <property type="match status" value="1"/>
</dbReference>
<comment type="similarity">
    <text evidence="7">Belongs to the DHHC palmitoyltransferase family.</text>
</comment>
<feature type="transmembrane region" description="Helical" evidence="7">
    <location>
        <begin position="181"/>
        <end position="203"/>
    </location>
</feature>
<protein>
    <recommendedName>
        <fullName evidence="7">Palmitoyltransferase</fullName>
        <ecNumber evidence="7">2.3.1.225</ecNumber>
    </recommendedName>
</protein>
<sequence length="270" mass="31114">CHFVQLRVCSQLLRLGHANKTLIFTTLLLLIPSNFSGWLKFVTLALGWYIWINVMTNWILCAFTSNSYKASKNLTGSHESSTKHCAVCQHDIPPRAHHCQVCQQCVLKRDHHCVFIGNCVGYYNHKSFLVLLFWVAWGNVYITLNLLIYFASINGILFSWNHILPVAFVRYWYGSVPGDQLLLILMLYLSVCKLLSCYFMYAWQFTITCEGQVTYEALNNISVYDCGLTNNLKTVFGDNWVLRFIIPLPCQMPGNGRDWKMGKNKTQKMV</sequence>
<dbReference type="EC" id="2.3.1.225" evidence="7"/>
<organism evidence="9 10">
    <name type="scientific">Erpetoichthys calabaricus</name>
    <name type="common">Rope fish</name>
    <name type="synonym">Calamoichthys calabaricus</name>
    <dbReference type="NCBI Taxonomy" id="27687"/>
    <lineage>
        <taxon>Eukaryota</taxon>
        <taxon>Metazoa</taxon>
        <taxon>Chordata</taxon>
        <taxon>Craniata</taxon>
        <taxon>Vertebrata</taxon>
        <taxon>Euteleostomi</taxon>
        <taxon>Actinopterygii</taxon>
        <taxon>Polypteriformes</taxon>
        <taxon>Polypteridae</taxon>
        <taxon>Erpetoichthys</taxon>
    </lineage>
</organism>
<proteinExistence type="inferred from homology"/>
<comment type="catalytic activity">
    <reaction evidence="7">
        <text>L-cysteinyl-[protein] + hexadecanoyl-CoA = S-hexadecanoyl-L-cysteinyl-[protein] + CoA</text>
        <dbReference type="Rhea" id="RHEA:36683"/>
        <dbReference type="Rhea" id="RHEA-COMP:10131"/>
        <dbReference type="Rhea" id="RHEA-COMP:11032"/>
        <dbReference type="ChEBI" id="CHEBI:29950"/>
        <dbReference type="ChEBI" id="CHEBI:57287"/>
        <dbReference type="ChEBI" id="CHEBI:57379"/>
        <dbReference type="ChEBI" id="CHEBI:74151"/>
        <dbReference type="EC" id="2.3.1.225"/>
    </reaction>
</comment>
<feature type="domain" description="Palmitoyltransferase DHHC" evidence="8">
    <location>
        <begin position="80"/>
        <end position="220"/>
    </location>
</feature>
<reference evidence="9" key="1">
    <citation type="submission" date="2021-06" db="EMBL/GenBank/DDBJ databases">
        <authorList>
            <consortium name="Wellcome Sanger Institute Data Sharing"/>
        </authorList>
    </citation>
    <scope>NUCLEOTIDE SEQUENCE [LARGE SCALE GENOMIC DNA]</scope>
</reference>
<dbReference type="Proteomes" id="UP000694620">
    <property type="component" value="Chromosome 15"/>
</dbReference>
<evidence type="ECO:0000256" key="5">
    <source>
        <dbReference type="ARBA" id="ARBA00023136"/>
    </source>
</evidence>
<dbReference type="InterPro" id="IPR039859">
    <property type="entry name" value="PFA4/ZDH16/20/ERF2-like"/>
</dbReference>
<accession>A0A8C4TE79</accession>
<keyword evidence="10" id="KW-1185">Reference proteome</keyword>
<keyword evidence="5 7" id="KW-0472">Membrane</keyword>
<reference evidence="9" key="2">
    <citation type="submission" date="2025-08" db="UniProtKB">
        <authorList>
            <consortium name="Ensembl"/>
        </authorList>
    </citation>
    <scope>IDENTIFICATION</scope>
</reference>
<evidence type="ECO:0000259" key="8">
    <source>
        <dbReference type="Pfam" id="PF01529"/>
    </source>
</evidence>
<comment type="domain">
    <text evidence="7">The DHHC domain is required for palmitoyltransferase activity.</text>
</comment>
<dbReference type="InterPro" id="IPR001594">
    <property type="entry name" value="Palmitoyltrfase_DHHC"/>
</dbReference>
<dbReference type="Pfam" id="PF01529">
    <property type="entry name" value="DHHC"/>
    <property type="match status" value="1"/>
</dbReference>
<dbReference type="GO" id="GO:0016020">
    <property type="term" value="C:membrane"/>
    <property type="evidence" value="ECO:0007669"/>
    <property type="project" value="UniProtKB-SubCell"/>
</dbReference>
<name>A0A8C4TE79_ERPCA</name>
<evidence type="ECO:0000256" key="4">
    <source>
        <dbReference type="ARBA" id="ARBA00022989"/>
    </source>
</evidence>